<dbReference type="Pfam" id="PF00440">
    <property type="entry name" value="TetR_N"/>
    <property type="match status" value="1"/>
</dbReference>
<dbReference type="PANTHER" id="PTHR30055">
    <property type="entry name" value="HTH-TYPE TRANSCRIPTIONAL REGULATOR RUTR"/>
    <property type="match status" value="1"/>
</dbReference>
<feature type="DNA-binding region" description="H-T-H motif" evidence="2">
    <location>
        <begin position="44"/>
        <end position="63"/>
    </location>
</feature>
<dbReference type="EMBL" id="JAMTCP010000042">
    <property type="protein sequence ID" value="MCP2261448.1"/>
    <property type="molecule type" value="Genomic_DNA"/>
</dbReference>
<dbReference type="InterPro" id="IPR001647">
    <property type="entry name" value="HTH_TetR"/>
</dbReference>
<dbReference type="Gene3D" id="1.10.357.10">
    <property type="entry name" value="Tetracycline Repressor, domain 2"/>
    <property type="match status" value="1"/>
</dbReference>
<dbReference type="InterPro" id="IPR045823">
    <property type="entry name" value="TetR_C_32"/>
</dbReference>
<keyword evidence="1 2" id="KW-0238">DNA-binding</keyword>
<evidence type="ECO:0000259" key="3">
    <source>
        <dbReference type="PROSITE" id="PS50977"/>
    </source>
</evidence>
<dbReference type="InterPro" id="IPR009057">
    <property type="entry name" value="Homeodomain-like_sf"/>
</dbReference>
<dbReference type="Proteomes" id="UP001205311">
    <property type="component" value="Unassembled WGS sequence"/>
</dbReference>
<dbReference type="RefSeq" id="WP_253672286.1">
    <property type="nucleotide sequence ID" value="NZ_JAMTCP010000042.1"/>
</dbReference>
<reference evidence="4 5" key="1">
    <citation type="submission" date="2022-06" db="EMBL/GenBank/DDBJ databases">
        <title>Genomic Encyclopedia of Archaeal and Bacterial Type Strains, Phase II (KMG-II): from individual species to whole genera.</title>
        <authorList>
            <person name="Goeker M."/>
        </authorList>
    </citation>
    <scope>NUCLEOTIDE SEQUENCE [LARGE SCALE GENOMIC DNA]</scope>
    <source>
        <strain evidence="4 5">DSM 40477</strain>
    </source>
</reference>
<evidence type="ECO:0000313" key="5">
    <source>
        <dbReference type="Proteomes" id="UP001205311"/>
    </source>
</evidence>
<dbReference type="InterPro" id="IPR050109">
    <property type="entry name" value="HTH-type_TetR-like_transc_reg"/>
</dbReference>
<gene>
    <name evidence="4" type="ORF">LX15_005174</name>
</gene>
<dbReference type="PROSITE" id="PS50977">
    <property type="entry name" value="HTH_TETR_2"/>
    <property type="match status" value="1"/>
</dbReference>
<feature type="domain" description="HTH tetR-type" evidence="3">
    <location>
        <begin position="22"/>
        <end position="81"/>
    </location>
</feature>
<comment type="caution">
    <text evidence="4">The sequence shown here is derived from an EMBL/GenBank/DDBJ whole genome shotgun (WGS) entry which is preliminary data.</text>
</comment>
<name>A0ABT1I0Y3_STRSD</name>
<dbReference type="PANTHER" id="PTHR30055:SF160">
    <property type="entry name" value="TRANSCRIPTIONAL REGULATORY PROTEIN (PROBABLY ASNC-FAMILY)-RELATED"/>
    <property type="match status" value="1"/>
</dbReference>
<evidence type="ECO:0000313" key="4">
    <source>
        <dbReference type="EMBL" id="MCP2261448.1"/>
    </source>
</evidence>
<evidence type="ECO:0000256" key="2">
    <source>
        <dbReference type="PROSITE-ProRule" id="PRU00335"/>
    </source>
</evidence>
<accession>A0ABT1I0Y3</accession>
<proteinExistence type="predicted"/>
<evidence type="ECO:0000256" key="1">
    <source>
        <dbReference type="ARBA" id="ARBA00023125"/>
    </source>
</evidence>
<keyword evidence="5" id="KW-1185">Reference proteome</keyword>
<sequence>MRGTDESPAPDGRRDRWREHRRARREALVDTALAVIDRLGPDWGMGDMARAAGVSKPVLYRYFRDRTDLDDAVCARGVDLLRRRLPPPDDPAEPASRWLVRLTDAYLAVLDEHRQLYRCLAHAESCRAPSGDGNGPTTVLAVVRDLVHRHMTARGATGPVDLWSQAVAGLVVSAGEWWLAHEGTGREWAARQVGFLAAPALAAVEEPGEGGGHPGPTAGHTAV</sequence>
<organism evidence="4 5">
    <name type="scientific">Streptoalloteichus tenebrarius (strain ATCC 17920 / DSM 40477 / JCM 4838 / CBS 697.72 / NBRC 16177 / NCIMB 11028 / NRRL B-12390 / A12253. 1 / ISP 5477)</name>
    <name type="common">Streptomyces tenebrarius</name>
    <dbReference type="NCBI Taxonomy" id="1933"/>
    <lineage>
        <taxon>Bacteria</taxon>
        <taxon>Bacillati</taxon>
        <taxon>Actinomycetota</taxon>
        <taxon>Actinomycetes</taxon>
        <taxon>Pseudonocardiales</taxon>
        <taxon>Pseudonocardiaceae</taxon>
        <taxon>Streptoalloteichus</taxon>
    </lineage>
</organism>
<dbReference type="SUPFAM" id="SSF46689">
    <property type="entry name" value="Homeodomain-like"/>
    <property type="match status" value="1"/>
</dbReference>
<dbReference type="Pfam" id="PF19344">
    <property type="entry name" value="TetR_C_32"/>
    <property type="match status" value="1"/>
</dbReference>
<protein>
    <submittedName>
        <fullName evidence="4">Transcriptional regulator, TetR family</fullName>
    </submittedName>
</protein>